<sequence>MNDYADDSFLRIDTSKMVGMEEDGLLIAGCRSAHTTGGARRSRAAFALVESRGCYSFLGVVVKPYEGRLVFNGTTATIVAPIFDAELLDIGGPASDNGATTGGIEAYIVSYIPASAAPYGGRLVLNGTTATIVAPIFDAELLDINRIEIEAEGEESPEDAAPVAPVRNAPV</sequence>
<dbReference type="AlphaFoldDB" id="A0A914WEA3"/>
<keyword evidence="2" id="KW-1185">Reference proteome</keyword>
<feature type="compositionally biased region" description="Low complexity" evidence="1">
    <location>
        <begin position="159"/>
        <end position="171"/>
    </location>
</feature>
<evidence type="ECO:0000313" key="3">
    <source>
        <dbReference type="WBParaSite" id="PSAMB.scaffold3880size16545.g22868.t1"/>
    </source>
</evidence>
<name>A0A914WEA3_9BILA</name>
<reference evidence="3" key="1">
    <citation type="submission" date="2022-11" db="UniProtKB">
        <authorList>
            <consortium name="WormBaseParasite"/>
        </authorList>
    </citation>
    <scope>IDENTIFICATION</scope>
</reference>
<feature type="region of interest" description="Disordered" evidence="1">
    <location>
        <begin position="152"/>
        <end position="171"/>
    </location>
</feature>
<evidence type="ECO:0000256" key="1">
    <source>
        <dbReference type="SAM" id="MobiDB-lite"/>
    </source>
</evidence>
<evidence type="ECO:0000313" key="2">
    <source>
        <dbReference type="Proteomes" id="UP000887566"/>
    </source>
</evidence>
<protein>
    <submittedName>
        <fullName evidence="3">Uncharacterized protein</fullName>
    </submittedName>
</protein>
<organism evidence="2 3">
    <name type="scientific">Plectus sambesii</name>
    <dbReference type="NCBI Taxonomy" id="2011161"/>
    <lineage>
        <taxon>Eukaryota</taxon>
        <taxon>Metazoa</taxon>
        <taxon>Ecdysozoa</taxon>
        <taxon>Nematoda</taxon>
        <taxon>Chromadorea</taxon>
        <taxon>Plectida</taxon>
        <taxon>Plectina</taxon>
        <taxon>Plectoidea</taxon>
        <taxon>Plectidae</taxon>
        <taxon>Plectus</taxon>
    </lineage>
</organism>
<proteinExistence type="predicted"/>
<dbReference type="Proteomes" id="UP000887566">
    <property type="component" value="Unplaced"/>
</dbReference>
<accession>A0A914WEA3</accession>
<dbReference type="WBParaSite" id="PSAMB.scaffold3880size16545.g22868.t1">
    <property type="protein sequence ID" value="PSAMB.scaffold3880size16545.g22868.t1"/>
    <property type="gene ID" value="PSAMB.scaffold3880size16545.g22868"/>
</dbReference>